<dbReference type="SMART" id="SM00062">
    <property type="entry name" value="PBPb"/>
    <property type="match status" value="1"/>
</dbReference>
<dbReference type="PANTHER" id="PTHR35936">
    <property type="entry name" value="MEMBRANE-BOUND LYTIC MUREIN TRANSGLYCOSYLASE F"/>
    <property type="match status" value="1"/>
</dbReference>
<keyword evidence="3" id="KW-0732">Signal</keyword>
<dbReference type="STRING" id="708126.BW727_101336"/>
<comment type="subcellular location">
    <subcellularLocation>
        <location evidence="1">Cell envelope</location>
    </subcellularLocation>
</comment>
<evidence type="ECO:0000256" key="4">
    <source>
        <dbReference type="RuleBase" id="RU003744"/>
    </source>
</evidence>
<keyword evidence="7" id="KW-1185">Reference proteome</keyword>
<dbReference type="InterPro" id="IPR018313">
    <property type="entry name" value="SBP_3_CS"/>
</dbReference>
<protein>
    <submittedName>
        <fullName evidence="6">Arginine-binding extracellular protein ArtP</fullName>
    </submittedName>
</protein>
<evidence type="ECO:0000256" key="2">
    <source>
        <dbReference type="ARBA" id="ARBA00010333"/>
    </source>
</evidence>
<dbReference type="PROSITE" id="PS51257">
    <property type="entry name" value="PROKAR_LIPOPROTEIN"/>
    <property type="match status" value="1"/>
</dbReference>
<dbReference type="KEGG" id="jda:BW727_101336"/>
<dbReference type="OrthoDB" id="9811552at2"/>
<evidence type="ECO:0000313" key="6">
    <source>
        <dbReference type="EMBL" id="AQS53703.1"/>
    </source>
</evidence>
<dbReference type="SUPFAM" id="SSF53850">
    <property type="entry name" value="Periplasmic binding protein-like II"/>
    <property type="match status" value="1"/>
</dbReference>
<accession>A0A1S6IQ70</accession>
<dbReference type="PANTHER" id="PTHR35936:SF17">
    <property type="entry name" value="ARGININE-BINDING EXTRACELLULAR PROTEIN ARTP"/>
    <property type="match status" value="1"/>
</dbReference>
<reference evidence="6 7" key="1">
    <citation type="journal article" date="2014" name="Int. J. Syst. Evol. Microbiol.">
        <title>Jeotgalibaca dankookensis gen. nov., sp. nov., a member of the family Carnobacteriaceae, isolated from seujeot (Korean traditional food).</title>
        <authorList>
            <person name="Lee D.G."/>
            <person name="Trujillo M.E."/>
            <person name="Kang H."/>
            <person name="Ahn T.Y."/>
        </authorList>
    </citation>
    <scope>NUCLEOTIDE SEQUENCE [LARGE SCALE GENOMIC DNA]</scope>
    <source>
        <strain evidence="6 7">EX-07</strain>
    </source>
</reference>
<proteinExistence type="inferred from homology"/>
<gene>
    <name evidence="6" type="primary">artP</name>
    <name evidence="6" type="ORF">BW727_101336</name>
</gene>
<evidence type="ECO:0000256" key="1">
    <source>
        <dbReference type="ARBA" id="ARBA00004196"/>
    </source>
</evidence>
<dbReference type="Gene3D" id="3.40.190.10">
    <property type="entry name" value="Periplasmic binding protein-like II"/>
    <property type="match status" value="2"/>
</dbReference>
<name>A0A1S6IQ70_9LACT</name>
<comment type="similarity">
    <text evidence="2 4">Belongs to the bacterial solute-binding protein 3 family.</text>
</comment>
<evidence type="ECO:0000256" key="3">
    <source>
        <dbReference type="ARBA" id="ARBA00022729"/>
    </source>
</evidence>
<sequence>MKIVKQVLILISLIFLIGCGNEKIFSEKTSKITEIQEAGVLNLATSADYAPYEWHLVEGGKDKIVGFDIDIAQIIADELGVELHISDLDFDGLIPALSTGKADLIISGMTPTAKRAESVDFSDIYISQEDVVVVREEDMNQFNHLKTMDFVSWATQKTTVQEEWLQTNYPDSDIQSVGQWGTAIVSLKTGKVDAILMVKAVAEQYVKQNEDLVIADIEEIGTQNDSAIAIRKGDTDLKNKVNEIIDSLNKSDMINTLYIENTELMDKNIN</sequence>
<organism evidence="6 7">
    <name type="scientific">Jeotgalibaca dankookensis</name>
    <dbReference type="NCBI Taxonomy" id="708126"/>
    <lineage>
        <taxon>Bacteria</taxon>
        <taxon>Bacillati</taxon>
        <taxon>Bacillota</taxon>
        <taxon>Bacilli</taxon>
        <taxon>Lactobacillales</taxon>
        <taxon>Carnobacteriaceae</taxon>
        <taxon>Jeotgalibaca</taxon>
    </lineage>
</organism>
<dbReference type="GO" id="GO:0030313">
    <property type="term" value="C:cell envelope"/>
    <property type="evidence" value="ECO:0007669"/>
    <property type="project" value="UniProtKB-SubCell"/>
</dbReference>
<dbReference type="Pfam" id="PF00497">
    <property type="entry name" value="SBP_bac_3"/>
    <property type="match status" value="1"/>
</dbReference>
<dbReference type="AlphaFoldDB" id="A0A1S6IQ70"/>
<evidence type="ECO:0000259" key="5">
    <source>
        <dbReference type="SMART" id="SM00062"/>
    </source>
</evidence>
<dbReference type="RefSeq" id="WP_062468592.1">
    <property type="nucleotide sequence ID" value="NZ_BBYN01000009.1"/>
</dbReference>
<dbReference type="PROSITE" id="PS01039">
    <property type="entry name" value="SBP_BACTERIAL_3"/>
    <property type="match status" value="1"/>
</dbReference>
<dbReference type="Proteomes" id="UP000188993">
    <property type="component" value="Chromosome"/>
</dbReference>
<evidence type="ECO:0000313" key="7">
    <source>
        <dbReference type="Proteomes" id="UP000188993"/>
    </source>
</evidence>
<feature type="domain" description="Solute-binding protein family 3/N-terminal" evidence="5">
    <location>
        <begin position="40"/>
        <end position="265"/>
    </location>
</feature>
<dbReference type="InterPro" id="IPR001638">
    <property type="entry name" value="Solute-binding_3/MltF_N"/>
</dbReference>
<dbReference type="EMBL" id="CP019728">
    <property type="protein sequence ID" value="AQS53703.1"/>
    <property type="molecule type" value="Genomic_DNA"/>
</dbReference>